<keyword evidence="5" id="KW-0460">Magnesium</keyword>
<dbReference type="Pfam" id="PF00709">
    <property type="entry name" value="Adenylsucc_synt"/>
    <property type="match status" value="1"/>
</dbReference>
<evidence type="ECO:0000313" key="9">
    <source>
        <dbReference type="Proteomes" id="UP001237642"/>
    </source>
</evidence>
<keyword evidence="6" id="KW-0342">GTP-binding</keyword>
<dbReference type="Gene3D" id="3.40.440.10">
    <property type="entry name" value="Adenylosuccinate Synthetase, subunit A, domain 1"/>
    <property type="match status" value="1"/>
</dbReference>
<dbReference type="Proteomes" id="UP001237642">
    <property type="component" value="Unassembled WGS sequence"/>
</dbReference>
<dbReference type="InterPro" id="IPR042111">
    <property type="entry name" value="Adenylosuccinate_synth_dom3"/>
</dbReference>
<dbReference type="GO" id="GO:0005737">
    <property type="term" value="C:cytoplasm"/>
    <property type="evidence" value="ECO:0007669"/>
    <property type="project" value="TreeGrafter"/>
</dbReference>
<dbReference type="GO" id="GO:0005525">
    <property type="term" value="F:GTP binding"/>
    <property type="evidence" value="ECO:0007669"/>
    <property type="project" value="UniProtKB-KW"/>
</dbReference>
<evidence type="ECO:0000313" key="8">
    <source>
        <dbReference type="EMBL" id="KAK1385978.1"/>
    </source>
</evidence>
<keyword evidence="4" id="KW-0658">Purine biosynthesis</keyword>
<evidence type="ECO:0000256" key="3">
    <source>
        <dbReference type="ARBA" id="ARBA00022741"/>
    </source>
</evidence>
<reference evidence="8" key="1">
    <citation type="submission" date="2023-02" db="EMBL/GenBank/DDBJ databases">
        <title>Genome of toxic invasive species Heracleum sosnowskyi carries increased number of genes despite the absence of recent whole-genome duplications.</title>
        <authorList>
            <person name="Schelkunov M."/>
            <person name="Shtratnikova V."/>
            <person name="Makarenko M."/>
            <person name="Klepikova A."/>
            <person name="Omelchenko D."/>
            <person name="Novikova G."/>
            <person name="Obukhova E."/>
            <person name="Bogdanov V."/>
            <person name="Penin A."/>
            <person name="Logacheva M."/>
        </authorList>
    </citation>
    <scope>NUCLEOTIDE SEQUENCE</scope>
    <source>
        <strain evidence="8">Hsosn_3</strain>
        <tissue evidence="8">Leaf</tissue>
    </source>
</reference>
<dbReference type="InterPro" id="IPR027417">
    <property type="entry name" value="P-loop_NTPase"/>
</dbReference>
<keyword evidence="1" id="KW-0436">Ligase</keyword>
<dbReference type="GO" id="GO:0044208">
    <property type="term" value="P:'de novo' AMP biosynthetic process"/>
    <property type="evidence" value="ECO:0007669"/>
    <property type="project" value="TreeGrafter"/>
</dbReference>
<keyword evidence="3" id="KW-0547">Nucleotide-binding</keyword>
<organism evidence="8 9">
    <name type="scientific">Heracleum sosnowskyi</name>
    <dbReference type="NCBI Taxonomy" id="360622"/>
    <lineage>
        <taxon>Eukaryota</taxon>
        <taxon>Viridiplantae</taxon>
        <taxon>Streptophyta</taxon>
        <taxon>Embryophyta</taxon>
        <taxon>Tracheophyta</taxon>
        <taxon>Spermatophyta</taxon>
        <taxon>Magnoliopsida</taxon>
        <taxon>eudicotyledons</taxon>
        <taxon>Gunneridae</taxon>
        <taxon>Pentapetalae</taxon>
        <taxon>asterids</taxon>
        <taxon>campanulids</taxon>
        <taxon>Apiales</taxon>
        <taxon>Apiaceae</taxon>
        <taxon>Apioideae</taxon>
        <taxon>apioid superclade</taxon>
        <taxon>Tordylieae</taxon>
        <taxon>Tordyliinae</taxon>
        <taxon>Heracleum</taxon>
    </lineage>
</organism>
<dbReference type="Pfam" id="PF25333">
    <property type="entry name" value="DUF2921_N"/>
    <property type="match status" value="1"/>
</dbReference>
<dbReference type="InterPro" id="IPR001114">
    <property type="entry name" value="Adenylosuccinate_synthetase"/>
</dbReference>
<evidence type="ECO:0000256" key="4">
    <source>
        <dbReference type="ARBA" id="ARBA00022755"/>
    </source>
</evidence>
<dbReference type="InterPro" id="IPR057425">
    <property type="entry name" value="DUF2921_N"/>
</dbReference>
<dbReference type="GO" id="GO:0046040">
    <property type="term" value="P:IMP metabolic process"/>
    <property type="evidence" value="ECO:0007669"/>
    <property type="project" value="TreeGrafter"/>
</dbReference>
<dbReference type="AlphaFoldDB" id="A0AAD8IK05"/>
<dbReference type="InterPro" id="IPR042109">
    <property type="entry name" value="Adenylosuccinate_synth_dom1"/>
</dbReference>
<proteinExistence type="predicted"/>
<name>A0AAD8IK05_9APIA</name>
<keyword evidence="2" id="KW-0479">Metal-binding</keyword>
<gene>
    <name evidence="8" type="ORF">POM88_023713</name>
</gene>
<dbReference type="EMBL" id="JAUIZM010000005">
    <property type="protein sequence ID" value="KAK1385978.1"/>
    <property type="molecule type" value="Genomic_DNA"/>
</dbReference>
<comment type="caution">
    <text evidence="8">The sequence shown here is derived from an EMBL/GenBank/DDBJ whole genome shotgun (WGS) entry which is preliminary data.</text>
</comment>
<evidence type="ECO:0000256" key="5">
    <source>
        <dbReference type="ARBA" id="ARBA00022842"/>
    </source>
</evidence>
<dbReference type="SUPFAM" id="SSF52540">
    <property type="entry name" value="P-loop containing nucleoside triphosphate hydrolases"/>
    <property type="match status" value="1"/>
</dbReference>
<evidence type="ECO:0000256" key="6">
    <source>
        <dbReference type="ARBA" id="ARBA00023134"/>
    </source>
</evidence>
<evidence type="ECO:0000256" key="2">
    <source>
        <dbReference type="ARBA" id="ARBA00022723"/>
    </source>
</evidence>
<dbReference type="Gene3D" id="3.90.170.10">
    <property type="entry name" value="Adenylosuccinate Synthetase, subunit A, domain 3"/>
    <property type="match status" value="1"/>
</dbReference>
<sequence length="297" mass="31972">MDSKQPPNGFLSSSKVPQVLPRVLQGPPSASKGLPYFLLSSTPILGLRTHHLDLKSCLSLFGTYPFVTSSGPSAGGICTGLGVAPRVLGDIVGVFTISTSQSSVSYSKQCGSVVPEATPTTYAEIAFPCLQTLTSFITGGERILGKNSSHTSLTFFGFHSSRNIYATDLHGVYKVDAELIFRVDNKNMYHVASNSTYGRSSGHPRMPARLMFLLQGYWSESSGKGCFVGSAPWYSSEAILRLDMTHHLIAGPFCSPLAFEATSHHAARDYVERIEELVGVPVHYIGIGPGCDALIYK</sequence>
<keyword evidence="9" id="KW-1185">Reference proteome</keyword>
<evidence type="ECO:0000259" key="7">
    <source>
        <dbReference type="Pfam" id="PF25333"/>
    </source>
</evidence>
<reference evidence="8" key="2">
    <citation type="submission" date="2023-05" db="EMBL/GenBank/DDBJ databases">
        <authorList>
            <person name="Schelkunov M.I."/>
        </authorList>
    </citation>
    <scope>NUCLEOTIDE SEQUENCE</scope>
    <source>
        <strain evidence="8">Hsosn_3</strain>
        <tissue evidence="8">Leaf</tissue>
    </source>
</reference>
<protein>
    <recommendedName>
        <fullName evidence="7">DUF2921 domain-containing protein</fullName>
    </recommendedName>
</protein>
<dbReference type="PANTHER" id="PTHR11846:SF0">
    <property type="entry name" value="ADENYLOSUCCINATE SYNTHETASE"/>
    <property type="match status" value="1"/>
</dbReference>
<feature type="domain" description="DUF2921" evidence="7">
    <location>
        <begin position="106"/>
        <end position="238"/>
    </location>
</feature>
<dbReference type="SMART" id="SM00788">
    <property type="entry name" value="Adenylsucc_synt"/>
    <property type="match status" value="1"/>
</dbReference>
<accession>A0AAD8IK05</accession>
<evidence type="ECO:0000256" key="1">
    <source>
        <dbReference type="ARBA" id="ARBA00022598"/>
    </source>
</evidence>
<dbReference type="PANTHER" id="PTHR11846">
    <property type="entry name" value="ADENYLOSUCCINATE SYNTHETASE"/>
    <property type="match status" value="1"/>
</dbReference>
<dbReference type="GO" id="GO:0004019">
    <property type="term" value="F:adenylosuccinate synthase activity"/>
    <property type="evidence" value="ECO:0007669"/>
    <property type="project" value="InterPro"/>
</dbReference>
<dbReference type="GO" id="GO:0046872">
    <property type="term" value="F:metal ion binding"/>
    <property type="evidence" value="ECO:0007669"/>
    <property type="project" value="UniProtKB-KW"/>
</dbReference>